<protein>
    <recommendedName>
        <fullName evidence="4">BHLH domain-containing protein</fullName>
    </recommendedName>
</protein>
<feature type="region of interest" description="Disordered" evidence="3">
    <location>
        <begin position="255"/>
        <end position="298"/>
    </location>
</feature>
<evidence type="ECO:0000256" key="3">
    <source>
        <dbReference type="SAM" id="MobiDB-lite"/>
    </source>
</evidence>
<dbReference type="PANTHER" id="PTHR10328">
    <property type="entry name" value="PROTEIN MAX MYC-ASSOCIATED FACTOR X"/>
    <property type="match status" value="1"/>
</dbReference>
<feature type="compositionally biased region" description="Polar residues" evidence="3">
    <location>
        <begin position="71"/>
        <end position="82"/>
    </location>
</feature>
<evidence type="ECO:0000256" key="2">
    <source>
        <dbReference type="ARBA" id="ARBA00023242"/>
    </source>
</evidence>
<evidence type="ECO:0000313" key="6">
    <source>
        <dbReference type="Proteomes" id="UP000092666"/>
    </source>
</evidence>
<sequence length="473" mass="50722">MTKDEKPVIDANGNALTGGRARSSSNASREERASPMRNPASLASSPASSLTIDVELSRKRKDREDELGSPGTPQSFTSSFLMTPQFGPTEPSSKRRSSIIEYLALNDKDLRDVKPLLSSKNDENPLAWLKNSSEGPYDLSNYPVPPQQPITVFPVQYDWNSNDQVHNGSNPQGDISGQANNNTNIDPSLSSIRSGTDAHSNGDTTTADAVNALPDLRFTDETLASATGSPSGGGLEHIKIDTPTNVGDVIAQNAQASGSNSASTSGGLLAPPDSDTPKKEQPFSRSPELRVSHKLAERKRRKEMKDLFDELREELPADRGMKASKWEILSKAIDHIRGLKDSHQTIVREIEHLRRELDIARGGSGGAYQQGGYPSYNISAAYPPYNVTPNPARQAQNQTQGQPQGQQQPQSQPQAQAQQTAAPAAPAAIPAVPQVQAQAQAQPAQPQQPAQEAQPAQQPQTLAAQVTATDGAQ</sequence>
<feature type="region of interest" description="Disordered" evidence="3">
    <location>
        <begin position="382"/>
        <end position="473"/>
    </location>
</feature>
<organism evidence="5 6">
    <name type="scientific">Kwoniella heveanensis BCC8398</name>
    <dbReference type="NCBI Taxonomy" id="1296120"/>
    <lineage>
        <taxon>Eukaryota</taxon>
        <taxon>Fungi</taxon>
        <taxon>Dikarya</taxon>
        <taxon>Basidiomycota</taxon>
        <taxon>Agaricomycotina</taxon>
        <taxon>Tremellomycetes</taxon>
        <taxon>Tremellales</taxon>
        <taxon>Cryptococcaceae</taxon>
        <taxon>Kwoniella</taxon>
    </lineage>
</organism>
<dbReference type="PANTHER" id="PTHR10328:SF15">
    <property type="entry name" value="BHLH TRANSCRIPTION FACTOR"/>
    <property type="match status" value="1"/>
</dbReference>
<dbReference type="GO" id="GO:0046983">
    <property type="term" value="F:protein dimerization activity"/>
    <property type="evidence" value="ECO:0007669"/>
    <property type="project" value="InterPro"/>
</dbReference>
<feature type="region of interest" description="Disordered" evidence="3">
    <location>
        <begin position="161"/>
        <end position="207"/>
    </location>
</feature>
<dbReference type="InterPro" id="IPR036638">
    <property type="entry name" value="HLH_DNA-bd_sf"/>
</dbReference>
<feature type="region of interest" description="Disordered" evidence="3">
    <location>
        <begin position="1"/>
        <end position="96"/>
    </location>
</feature>
<dbReference type="InterPro" id="IPR011598">
    <property type="entry name" value="bHLH_dom"/>
</dbReference>
<dbReference type="Gene3D" id="4.10.280.10">
    <property type="entry name" value="Helix-loop-helix DNA-binding domain"/>
    <property type="match status" value="1"/>
</dbReference>
<dbReference type="PROSITE" id="PS50888">
    <property type="entry name" value="BHLH"/>
    <property type="match status" value="1"/>
</dbReference>
<name>A0A1B9GUZ1_9TREE</name>
<keyword evidence="1" id="KW-0238">DNA-binding</keyword>
<dbReference type="SUPFAM" id="SSF47459">
    <property type="entry name" value="HLH, helix-loop-helix DNA-binding domain"/>
    <property type="match status" value="1"/>
</dbReference>
<dbReference type="GO" id="GO:0090575">
    <property type="term" value="C:RNA polymerase II transcription regulator complex"/>
    <property type="evidence" value="ECO:0007669"/>
    <property type="project" value="TreeGrafter"/>
</dbReference>
<reference evidence="5 6" key="1">
    <citation type="submission" date="2013-07" db="EMBL/GenBank/DDBJ databases">
        <title>The Genome Sequence of Cryptococcus heveanensis BCC8398.</title>
        <authorList>
            <consortium name="The Broad Institute Genome Sequencing Platform"/>
            <person name="Cuomo C."/>
            <person name="Litvintseva A."/>
            <person name="Chen Y."/>
            <person name="Heitman J."/>
            <person name="Sun S."/>
            <person name="Springer D."/>
            <person name="Dromer F."/>
            <person name="Young S.K."/>
            <person name="Zeng Q."/>
            <person name="Gargeya S."/>
            <person name="Fitzgerald M."/>
            <person name="Abouelleil A."/>
            <person name="Alvarado L."/>
            <person name="Berlin A.M."/>
            <person name="Chapman S.B."/>
            <person name="Dewar J."/>
            <person name="Goldberg J."/>
            <person name="Griggs A."/>
            <person name="Gujja S."/>
            <person name="Hansen M."/>
            <person name="Howarth C."/>
            <person name="Imamovic A."/>
            <person name="Larimer J."/>
            <person name="McCowan C."/>
            <person name="Murphy C."/>
            <person name="Pearson M."/>
            <person name="Priest M."/>
            <person name="Roberts A."/>
            <person name="Saif S."/>
            <person name="Shea T."/>
            <person name="Sykes S."/>
            <person name="Wortman J."/>
            <person name="Nusbaum C."/>
            <person name="Birren B."/>
        </authorList>
    </citation>
    <scope>NUCLEOTIDE SEQUENCE [LARGE SCALE GENOMIC DNA]</scope>
    <source>
        <strain evidence="5 6">BCC8398</strain>
    </source>
</reference>
<dbReference type="OrthoDB" id="8964853at2759"/>
<dbReference type="SMART" id="SM00353">
    <property type="entry name" value="HLH"/>
    <property type="match status" value="1"/>
</dbReference>
<feature type="compositionally biased region" description="Low complexity" evidence="3">
    <location>
        <begin position="39"/>
        <end position="50"/>
    </location>
</feature>
<keyword evidence="6" id="KW-1185">Reference proteome</keyword>
<accession>A0A1B9GUZ1</accession>
<evidence type="ECO:0000256" key="1">
    <source>
        <dbReference type="ARBA" id="ARBA00023125"/>
    </source>
</evidence>
<dbReference type="STRING" id="1296120.A0A1B9GUZ1"/>
<keyword evidence="2" id="KW-0539">Nucleus</keyword>
<feature type="compositionally biased region" description="Basic and acidic residues" evidence="3">
    <location>
        <begin position="275"/>
        <end position="295"/>
    </location>
</feature>
<dbReference type="GO" id="GO:0045944">
    <property type="term" value="P:positive regulation of transcription by RNA polymerase II"/>
    <property type="evidence" value="ECO:0007669"/>
    <property type="project" value="TreeGrafter"/>
</dbReference>
<dbReference type="Proteomes" id="UP000092666">
    <property type="component" value="Unassembled WGS sequence"/>
</dbReference>
<dbReference type="EMBL" id="KV700123">
    <property type="protein sequence ID" value="OCF34846.1"/>
    <property type="molecule type" value="Genomic_DNA"/>
</dbReference>
<evidence type="ECO:0000313" key="5">
    <source>
        <dbReference type="EMBL" id="OCF34846.1"/>
    </source>
</evidence>
<proteinExistence type="predicted"/>
<dbReference type="Pfam" id="PF00010">
    <property type="entry name" value="HLH"/>
    <property type="match status" value="1"/>
</dbReference>
<feature type="compositionally biased region" description="Low complexity" evidence="3">
    <location>
        <begin position="391"/>
        <end position="473"/>
    </location>
</feature>
<dbReference type="AlphaFoldDB" id="A0A1B9GUZ1"/>
<evidence type="ECO:0000259" key="4">
    <source>
        <dbReference type="PROSITE" id="PS50888"/>
    </source>
</evidence>
<reference evidence="6" key="2">
    <citation type="submission" date="2013-12" db="EMBL/GenBank/DDBJ databases">
        <title>Evolution of pathogenesis and genome organization in the Tremellales.</title>
        <authorList>
            <person name="Cuomo C."/>
            <person name="Litvintseva A."/>
            <person name="Heitman J."/>
            <person name="Chen Y."/>
            <person name="Sun S."/>
            <person name="Springer D."/>
            <person name="Dromer F."/>
            <person name="Young S."/>
            <person name="Zeng Q."/>
            <person name="Chapman S."/>
            <person name="Gujja S."/>
            <person name="Saif S."/>
            <person name="Birren B."/>
        </authorList>
    </citation>
    <scope>NUCLEOTIDE SEQUENCE [LARGE SCALE GENOMIC DNA]</scope>
    <source>
        <strain evidence="6">BCC8398</strain>
    </source>
</reference>
<feature type="domain" description="BHLH" evidence="4">
    <location>
        <begin position="288"/>
        <end position="339"/>
    </location>
</feature>
<dbReference type="GO" id="GO:0003700">
    <property type="term" value="F:DNA-binding transcription factor activity"/>
    <property type="evidence" value="ECO:0007669"/>
    <property type="project" value="TreeGrafter"/>
</dbReference>
<gene>
    <name evidence="5" type="ORF">I316_03391</name>
</gene>
<feature type="compositionally biased region" description="Low complexity" evidence="3">
    <location>
        <begin position="255"/>
        <end position="270"/>
    </location>
</feature>
<dbReference type="GO" id="GO:0003677">
    <property type="term" value="F:DNA binding"/>
    <property type="evidence" value="ECO:0007669"/>
    <property type="project" value="UniProtKB-KW"/>
</dbReference>